<dbReference type="PANTHER" id="PTHR22916:SF3">
    <property type="entry name" value="UDP-GLCNAC:BETAGAL BETA-1,3-N-ACETYLGLUCOSAMINYLTRANSFERASE-LIKE PROTEIN 1"/>
    <property type="match status" value="1"/>
</dbReference>
<dbReference type="KEGG" id="mmil:sm9_2260"/>
<evidence type="ECO:0000259" key="1">
    <source>
        <dbReference type="Pfam" id="PF00535"/>
    </source>
</evidence>
<feature type="domain" description="Glycosyltransferase 2-like" evidence="1">
    <location>
        <begin position="7"/>
        <end position="138"/>
    </location>
</feature>
<protein>
    <submittedName>
        <fullName evidence="2">Glycosyl transferase GT2 family</fullName>
    </submittedName>
</protein>
<dbReference type="OrthoDB" id="46222at2157"/>
<organism evidence="2 3">
    <name type="scientific">Methanobrevibacter millerae</name>
    <dbReference type="NCBI Taxonomy" id="230361"/>
    <lineage>
        <taxon>Archaea</taxon>
        <taxon>Methanobacteriati</taxon>
        <taxon>Methanobacteriota</taxon>
        <taxon>Methanomada group</taxon>
        <taxon>Methanobacteria</taxon>
        <taxon>Methanobacteriales</taxon>
        <taxon>Methanobacteriaceae</taxon>
        <taxon>Methanobrevibacter</taxon>
    </lineage>
</organism>
<reference evidence="2 3" key="1">
    <citation type="submission" date="2015-04" db="EMBL/GenBank/DDBJ databases">
        <title>The complete genome sequence of the rumen methanogen Methanobrevibacter millerae SM9.</title>
        <authorList>
            <person name="Leahy S.C."/>
            <person name="Kelly W.J."/>
            <person name="Pacheco D.M."/>
            <person name="Li D."/>
            <person name="Altermann E."/>
            <person name="Attwood G.T."/>
        </authorList>
    </citation>
    <scope>NUCLEOTIDE SEQUENCE [LARGE SCALE GENOMIC DNA]</scope>
    <source>
        <strain evidence="2 3">SM9</strain>
    </source>
</reference>
<dbReference type="SUPFAM" id="SSF53448">
    <property type="entry name" value="Nucleotide-diphospho-sugar transferases"/>
    <property type="match status" value="1"/>
</dbReference>
<name>A0A0U3EAM0_9EURY</name>
<dbReference type="PATRIC" id="fig|230361.4.peg.2333"/>
<keyword evidence="3" id="KW-1185">Reference proteome</keyword>
<dbReference type="AlphaFoldDB" id="A0A0U3EAM0"/>
<dbReference type="CDD" id="cd00761">
    <property type="entry name" value="Glyco_tranf_GTA_type"/>
    <property type="match status" value="1"/>
</dbReference>
<dbReference type="GeneID" id="26737218"/>
<gene>
    <name evidence="2" type="ORF">sm9_2260</name>
</gene>
<proteinExistence type="predicted"/>
<dbReference type="EMBL" id="CP011266">
    <property type="protein sequence ID" value="ALT70016.1"/>
    <property type="molecule type" value="Genomic_DNA"/>
</dbReference>
<sequence>MAKYKVSVIVPTYNSGLFLNAFFDSIMYQSIGFENIEVIFVDDCSDDEYTLYLLHLFNDGFSNVKSIFLDENDGFPGKGRNFGLNLADSDYVIFSDHDDTYVPQAFEVLYNAAIENDADMVITNYYKVFPEEKVKVETVFRGENIVINDIAEDTRLFTIDPAIWCKLFKKDFLIENDIRFLESMLAEDFYFFIVSLFKSSCTVYLDDFYSYNYFIRNVEGDKSTIHIRNKKYLGKMVEGYYKIEEFLIDSNLCRYYTDIFNMHFVYWITSLIMSDIPDSEKLELVSSANELLKKDVKVLPGFNERIYNNLTKPILEDDYEGIVKNINNIKRYRGILKYLSGNLLKTRR</sequence>
<evidence type="ECO:0000313" key="2">
    <source>
        <dbReference type="EMBL" id="ALT70016.1"/>
    </source>
</evidence>
<dbReference type="InterPro" id="IPR029044">
    <property type="entry name" value="Nucleotide-diphossugar_trans"/>
</dbReference>
<dbReference type="Gene3D" id="3.90.550.10">
    <property type="entry name" value="Spore Coat Polysaccharide Biosynthesis Protein SpsA, Chain A"/>
    <property type="match status" value="1"/>
</dbReference>
<dbReference type="RefSeq" id="WP_058740215.1">
    <property type="nucleotide sequence ID" value="NZ_CP011266.1"/>
</dbReference>
<dbReference type="GO" id="GO:0016758">
    <property type="term" value="F:hexosyltransferase activity"/>
    <property type="evidence" value="ECO:0007669"/>
    <property type="project" value="UniProtKB-ARBA"/>
</dbReference>
<dbReference type="PANTHER" id="PTHR22916">
    <property type="entry name" value="GLYCOSYLTRANSFERASE"/>
    <property type="match status" value="1"/>
</dbReference>
<keyword evidence="2" id="KW-0808">Transferase</keyword>
<dbReference type="InterPro" id="IPR001173">
    <property type="entry name" value="Glyco_trans_2-like"/>
</dbReference>
<dbReference type="Proteomes" id="UP000067738">
    <property type="component" value="Chromosome"/>
</dbReference>
<evidence type="ECO:0000313" key="3">
    <source>
        <dbReference type="Proteomes" id="UP000067738"/>
    </source>
</evidence>
<dbReference type="Pfam" id="PF00535">
    <property type="entry name" value="Glycos_transf_2"/>
    <property type="match status" value="1"/>
</dbReference>
<accession>A0A0U3EAM0</accession>